<comment type="caution">
    <text evidence="1">The sequence shown here is derived from an EMBL/GenBank/DDBJ whole genome shotgun (WGS) entry which is preliminary data.</text>
</comment>
<dbReference type="Proteomes" id="UP001237448">
    <property type="component" value="Unassembled WGS sequence"/>
</dbReference>
<accession>A0ABU0FA31</accession>
<organism evidence="1 2">
    <name type="scientific">Labrys monachus</name>
    <dbReference type="NCBI Taxonomy" id="217067"/>
    <lineage>
        <taxon>Bacteria</taxon>
        <taxon>Pseudomonadati</taxon>
        <taxon>Pseudomonadota</taxon>
        <taxon>Alphaproteobacteria</taxon>
        <taxon>Hyphomicrobiales</taxon>
        <taxon>Xanthobacteraceae</taxon>
        <taxon>Labrys</taxon>
    </lineage>
</organism>
<dbReference type="RefSeq" id="WP_307423850.1">
    <property type="nucleotide sequence ID" value="NZ_JAUSVK010000001.1"/>
</dbReference>
<reference evidence="1 2" key="1">
    <citation type="submission" date="2023-07" db="EMBL/GenBank/DDBJ databases">
        <title>Genomic Encyclopedia of Type Strains, Phase IV (KMG-IV): sequencing the most valuable type-strain genomes for metagenomic binning, comparative biology and taxonomic classification.</title>
        <authorList>
            <person name="Goeker M."/>
        </authorList>
    </citation>
    <scope>NUCLEOTIDE SEQUENCE [LARGE SCALE GENOMIC DNA]</scope>
    <source>
        <strain evidence="1 2">DSM 5896</strain>
    </source>
</reference>
<proteinExistence type="predicted"/>
<protein>
    <submittedName>
        <fullName evidence="1">Uncharacterized protein</fullName>
    </submittedName>
</protein>
<sequence>MSWIAGCQRAQSRHCSNRIERNTLHLPRWSFADTAITFSPRHGSFDAFMDPSMFMAMHGVFGITTLRNNAMAATFHAGVFFRDRQKSWAWKVQDVDNRY</sequence>
<keyword evidence="2" id="KW-1185">Reference proteome</keyword>
<evidence type="ECO:0000313" key="1">
    <source>
        <dbReference type="EMBL" id="MDQ0391474.1"/>
    </source>
</evidence>
<gene>
    <name evidence="1" type="ORF">J3R73_001266</name>
</gene>
<name>A0ABU0FA31_9HYPH</name>
<dbReference type="EMBL" id="JAUSVK010000001">
    <property type="protein sequence ID" value="MDQ0391474.1"/>
    <property type="molecule type" value="Genomic_DNA"/>
</dbReference>
<evidence type="ECO:0000313" key="2">
    <source>
        <dbReference type="Proteomes" id="UP001237448"/>
    </source>
</evidence>